<sequence>MMLKGTSLKATAAIVLLLCLACTVSHACREDGSGFYYGIYDGDYTDLEEWPEETIIDALIANGITEATGNYLVAYNTTRTALGVAYDAKKNFGKVFRKLVYCTEDGVTPAEDFKPASAMLSEASAAAGAGAADANAGAAGAATEDGYGIQAGRIFSNPTAIKH</sequence>
<gene>
    <name evidence="2" type="ORF">IAC87_01480</name>
</gene>
<reference evidence="2" key="2">
    <citation type="journal article" date="2021" name="PeerJ">
        <title>Extensive microbial diversity within the chicken gut microbiome revealed by metagenomics and culture.</title>
        <authorList>
            <person name="Gilroy R."/>
            <person name="Ravi A."/>
            <person name="Getino M."/>
            <person name="Pursley I."/>
            <person name="Horton D.L."/>
            <person name="Alikhan N.F."/>
            <person name="Baker D."/>
            <person name="Gharbi K."/>
            <person name="Hall N."/>
            <person name="Watson M."/>
            <person name="Adriaenssens E.M."/>
            <person name="Foster-Nyarko E."/>
            <person name="Jarju S."/>
            <person name="Secka A."/>
            <person name="Antonio M."/>
            <person name="Oren A."/>
            <person name="Chaudhuri R.R."/>
            <person name="La Ragione R."/>
            <person name="Hildebrand F."/>
            <person name="Pallen M.J."/>
        </authorList>
    </citation>
    <scope>NUCLEOTIDE SEQUENCE</scope>
    <source>
        <strain evidence="2">B3-2255</strain>
    </source>
</reference>
<organism evidence="2 3">
    <name type="scientific">Candidatus Merdivivens faecigallinarum</name>
    <dbReference type="NCBI Taxonomy" id="2840871"/>
    <lineage>
        <taxon>Bacteria</taxon>
        <taxon>Pseudomonadati</taxon>
        <taxon>Bacteroidota</taxon>
        <taxon>Bacteroidia</taxon>
        <taxon>Bacteroidales</taxon>
        <taxon>Muribaculaceae</taxon>
        <taxon>Muribaculaceae incertae sedis</taxon>
        <taxon>Candidatus Merdivivens</taxon>
    </lineage>
</organism>
<feature type="signal peptide" evidence="1">
    <location>
        <begin position="1"/>
        <end position="27"/>
    </location>
</feature>
<name>A0A9D9NPP3_9BACT</name>
<evidence type="ECO:0000313" key="3">
    <source>
        <dbReference type="Proteomes" id="UP000823772"/>
    </source>
</evidence>
<feature type="chain" id="PRO_5039063605" evidence="1">
    <location>
        <begin position="28"/>
        <end position="163"/>
    </location>
</feature>
<keyword evidence="1" id="KW-0732">Signal</keyword>
<proteinExistence type="predicted"/>
<evidence type="ECO:0000256" key="1">
    <source>
        <dbReference type="SAM" id="SignalP"/>
    </source>
</evidence>
<dbReference type="EMBL" id="JADILY010000027">
    <property type="protein sequence ID" value="MBO8481201.1"/>
    <property type="molecule type" value="Genomic_DNA"/>
</dbReference>
<reference evidence="2" key="1">
    <citation type="submission" date="2020-10" db="EMBL/GenBank/DDBJ databases">
        <authorList>
            <person name="Gilroy R."/>
        </authorList>
    </citation>
    <scope>NUCLEOTIDE SEQUENCE</scope>
    <source>
        <strain evidence="2">B3-2255</strain>
    </source>
</reference>
<dbReference type="AlphaFoldDB" id="A0A9D9NPP3"/>
<accession>A0A9D9NPP3</accession>
<dbReference type="Proteomes" id="UP000823772">
    <property type="component" value="Unassembled WGS sequence"/>
</dbReference>
<evidence type="ECO:0000313" key="2">
    <source>
        <dbReference type="EMBL" id="MBO8481201.1"/>
    </source>
</evidence>
<protein>
    <submittedName>
        <fullName evidence="2">Uncharacterized protein</fullName>
    </submittedName>
</protein>
<comment type="caution">
    <text evidence="2">The sequence shown here is derived from an EMBL/GenBank/DDBJ whole genome shotgun (WGS) entry which is preliminary data.</text>
</comment>